<feature type="domain" description="Response regulatory" evidence="7">
    <location>
        <begin position="1"/>
        <end position="78"/>
    </location>
</feature>
<dbReference type="AlphaFoldDB" id="A0A5A7P7B0"/>
<reference evidence="10" key="1">
    <citation type="journal article" date="2019" name="Curr. Biol.">
        <title>Genome Sequence of Striga asiatica Provides Insight into the Evolution of Plant Parasitism.</title>
        <authorList>
            <person name="Yoshida S."/>
            <person name="Kim S."/>
            <person name="Wafula E.K."/>
            <person name="Tanskanen J."/>
            <person name="Kim Y.M."/>
            <person name="Honaas L."/>
            <person name="Yang Z."/>
            <person name="Spallek T."/>
            <person name="Conn C.E."/>
            <person name="Ichihashi Y."/>
            <person name="Cheong K."/>
            <person name="Cui S."/>
            <person name="Der J.P."/>
            <person name="Gundlach H."/>
            <person name="Jiao Y."/>
            <person name="Hori C."/>
            <person name="Ishida J.K."/>
            <person name="Kasahara H."/>
            <person name="Kiba T."/>
            <person name="Kim M.S."/>
            <person name="Koo N."/>
            <person name="Laohavisit A."/>
            <person name="Lee Y.H."/>
            <person name="Lumba S."/>
            <person name="McCourt P."/>
            <person name="Mortimer J.C."/>
            <person name="Mutuku J.M."/>
            <person name="Nomura T."/>
            <person name="Sasaki-Sekimoto Y."/>
            <person name="Seto Y."/>
            <person name="Wang Y."/>
            <person name="Wakatake T."/>
            <person name="Sakakibara H."/>
            <person name="Demura T."/>
            <person name="Yamaguchi S."/>
            <person name="Yoneyama K."/>
            <person name="Manabe R.I."/>
            <person name="Nelson D.C."/>
            <person name="Schulman A.H."/>
            <person name="Timko M.P."/>
            <person name="dePamphilis C.W."/>
            <person name="Choi D."/>
            <person name="Shirasu K."/>
        </authorList>
    </citation>
    <scope>NUCLEOTIDE SEQUENCE [LARGE SCALE GENOMIC DNA]</scope>
    <source>
        <strain evidence="10">cv. UVA1</strain>
    </source>
</reference>
<feature type="region of interest" description="Disordered" evidence="6">
    <location>
        <begin position="180"/>
        <end position="250"/>
    </location>
</feature>
<feature type="compositionally biased region" description="Polar residues" evidence="6">
    <location>
        <begin position="226"/>
        <end position="237"/>
    </location>
</feature>
<evidence type="ECO:0000256" key="4">
    <source>
        <dbReference type="ARBA" id="ARBA00023242"/>
    </source>
</evidence>
<evidence type="ECO:0000256" key="3">
    <source>
        <dbReference type="ARBA" id="ARBA00023163"/>
    </source>
</evidence>
<feature type="domain" description="HTH myb-type" evidence="8">
    <location>
        <begin position="134"/>
        <end position="185"/>
    </location>
</feature>
<comment type="caution">
    <text evidence="9">The sequence shown here is derived from an EMBL/GenBank/DDBJ whole genome shotgun (WGS) entry which is preliminary data.</text>
</comment>
<evidence type="ECO:0000313" key="10">
    <source>
        <dbReference type="Proteomes" id="UP000325081"/>
    </source>
</evidence>
<organism evidence="9 10">
    <name type="scientific">Striga asiatica</name>
    <name type="common">Asiatic witchweed</name>
    <name type="synonym">Buchnera asiatica</name>
    <dbReference type="NCBI Taxonomy" id="4170"/>
    <lineage>
        <taxon>Eukaryota</taxon>
        <taxon>Viridiplantae</taxon>
        <taxon>Streptophyta</taxon>
        <taxon>Embryophyta</taxon>
        <taxon>Tracheophyta</taxon>
        <taxon>Spermatophyta</taxon>
        <taxon>Magnoliopsida</taxon>
        <taxon>eudicotyledons</taxon>
        <taxon>Gunneridae</taxon>
        <taxon>Pentapetalae</taxon>
        <taxon>asterids</taxon>
        <taxon>lamiids</taxon>
        <taxon>Lamiales</taxon>
        <taxon>Orobanchaceae</taxon>
        <taxon>Buchnereae</taxon>
        <taxon>Striga</taxon>
    </lineage>
</organism>
<dbReference type="PANTHER" id="PTHR31442">
    <property type="entry name" value="HOMEODOMAIN-LIKE SUPERFAMILY PROTEIN-RELATED"/>
    <property type="match status" value="1"/>
</dbReference>
<evidence type="ECO:0000256" key="1">
    <source>
        <dbReference type="ARBA" id="ARBA00004123"/>
    </source>
</evidence>
<dbReference type="PROSITE" id="PS50110">
    <property type="entry name" value="RESPONSE_REGULATORY"/>
    <property type="match status" value="1"/>
</dbReference>
<dbReference type="Pfam" id="PF00249">
    <property type="entry name" value="Myb_DNA-binding"/>
    <property type="match status" value="1"/>
</dbReference>
<dbReference type="GO" id="GO:0005634">
    <property type="term" value="C:nucleus"/>
    <property type="evidence" value="ECO:0007669"/>
    <property type="project" value="UniProtKB-SubCell"/>
</dbReference>
<dbReference type="InterPro" id="IPR017930">
    <property type="entry name" value="Myb_dom"/>
</dbReference>
<dbReference type="SUPFAM" id="SSF46689">
    <property type="entry name" value="Homeodomain-like"/>
    <property type="match status" value="1"/>
</dbReference>
<proteinExistence type="predicted"/>
<dbReference type="InterPro" id="IPR011006">
    <property type="entry name" value="CheY-like_superfamily"/>
</dbReference>
<evidence type="ECO:0000256" key="2">
    <source>
        <dbReference type="ARBA" id="ARBA00023015"/>
    </source>
</evidence>
<dbReference type="InterPro" id="IPR001789">
    <property type="entry name" value="Sig_transdc_resp-reg_receiver"/>
</dbReference>
<sequence>MLIAGKSKFDLILANINSPDLHSFRLLQHAVAMDIPIILMGFEPNAILVLQALENGAYLYLTQPITKESADCLWQCVLREKLRLAEYRDPGQLAHGNLNEESNMIDSRNVFGLKEEDYESSFVGNVKRKVCTEWTQELHDKFVDAVQVLGEGRCFPKEILDLMNVSGLTRMQVASHLQKCRNASWRSPEERKSNSGPLGGSGHLGPSKLRRFGSMPKVARRAASEPASNESIQNGSKTGPEAQNVEPVIDNPSSYNLGYGPIAPPLPVVNGPAAPVSEDLLFSFNEMDGLVHSYTGLPAHVVAAMVGDNVGGPSHFDPVWAHTQFDQWAQPDWTPTNFGSEQDSEASEFCNLVFDNLKLKSSTNRLELKYAVKEGYPPMSIYDDNSLAFYTELKSREADYAKFPICVVVEPLIDKRDKISYECNVAPLRCIKMEDFLPDEENSMNFMEYAHKVADIMVEEAKYVEDKLYSEMFHASEDVNYPNIVVGHSFSNKAALQEFISLHAIENKYQFKVEKSCTTSSVYVQSAIGLMVGAPSVAPAADEILEICEIGNLTRTLDGARKEGKA</sequence>
<evidence type="ECO:0000259" key="7">
    <source>
        <dbReference type="PROSITE" id="PS50110"/>
    </source>
</evidence>
<evidence type="ECO:0000313" key="9">
    <source>
        <dbReference type="EMBL" id="GER28378.1"/>
    </source>
</evidence>
<name>A0A5A7P7B0_STRAF</name>
<dbReference type="Gene3D" id="1.10.10.60">
    <property type="entry name" value="Homeodomain-like"/>
    <property type="match status" value="1"/>
</dbReference>
<dbReference type="FunFam" id="1.10.10.60:FF:000007">
    <property type="entry name" value="Two-component response regulator"/>
    <property type="match status" value="1"/>
</dbReference>
<evidence type="ECO:0000256" key="5">
    <source>
        <dbReference type="PROSITE-ProRule" id="PRU00169"/>
    </source>
</evidence>
<dbReference type="PROSITE" id="PS51294">
    <property type="entry name" value="HTH_MYB"/>
    <property type="match status" value="1"/>
</dbReference>
<dbReference type="InterPro" id="IPR006447">
    <property type="entry name" value="Myb_dom_plants"/>
</dbReference>
<comment type="subcellular location">
    <subcellularLocation>
        <location evidence="1">Nucleus</location>
    </subcellularLocation>
</comment>
<dbReference type="NCBIfam" id="TIGR01557">
    <property type="entry name" value="myb_SHAQKYF"/>
    <property type="match status" value="1"/>
</dbReference>
<dbReference type="OrthoDB" id="1675439at2759"/>
<dbReference type="Proteomes" id="UP000325081">
    <property type="component" value="Unassembled WGS sequence"/>
</dbReference>
<dbReference type="GO" id="GO:0003677">
    <property type="term" value="F:DNA binding"/>
    <property type="evidence" value="ECO:0007669"/>
    <property type="project" value="InterPro"/>
</dbReference>
<evidence type="ECO:0000256" key="6">
    <source>
        <dbReference type="SAM" id="MobiDB-lite"/>
    </source>
</evidence>
<keyword evidence="4" id="KW-0539">Nucleus</keyword>
<keyword evidence="2" id="KW-0805">Transcription regulation</keyword>
<dbReference type="GO" id="GO:0003700">
    <property type="term" value="F:DNA-binding transcription factor activity"/>
    <property type="evidence" value="ECO:0007669"/>
    <property type="project" value="InterPro"/>
</dbReference>
<dbReference type="Gene3D" id="3.40.50.2300">
    <property type="match status" value="1"/>
</dbReference>
<dbReference type="InterPro" id="IPR009057">
    <property type="entry name" value="Homeodomain-like_sf"/>
</dbReference>
<dbReference type="PANTHER" id="PTHR31442:SF32">
    <property type="entry name" value="TWO-COMPONENT RESPONSE REGULATOR ORR21-LIKE"/>
    <property type="match status" value="1"/>
</dbReference>
<comment type="caution">
    <text evidence="5">Lacks conserved residue(s) required for the propagation of feature annotation.</text>
</comment>
<dbReference type="GO" id="GO:0000160">
    <property type="term" value="P:phosphorelay signal transduction system"/>
    <property type="evidence" value="ECO:0007669"/>
    <property type="project" value="InterPro"/>
</dbReference>
<keyword evidence="10" id="KW-1185">Reference proteome</keyword>
<protein>
    <submittedName>
        <fullName evidence="9">Two-component response regulator ARR2</fullName>
    </submittedName>
</protein>
<evidence type="ECO:0000259" key="8">
    <source>
        <dbReference type="PROSITE" id="PS51294"/>
    </source>
</evidence>
<dbReference type="SUPFAM" id="SSF52172">
    <property type="entry name" value="CheY-like"/>
    <property type="match status" value="1"/>
</dbReference>
<dbReference type="InterPro" id="IPR044841">
    <property type="entry name" value="LUX/BOA-like"/>
</dbReference>
<dbReference type="EMBL" id="BKCP01002447">
    <property type="protein sequence ID" value="GER28378.1"/>
    <property type="molecule type" value="Genomic_DNA"/>
</dbReference>
<accession>A0A5A7P7B0</accession>
<dbReference type="InterPro" id="IPR001005">
    <property type="entry name" value="SANT/Myb"/>
</dbReference>
<keyword evidence="3" id="KW-0804">Transcription</keyword>
<gene>
    <name evidence="9" type="ORF">STAS_04156</name>
</gene>